<dbReference type="AlphaFoldDB" id="A0AA51ZVV1"/>
<dbReference type="Proteomes" id="UP001232019">
    <property type="component" value="Chromosome"/>
</dbReference>
<evidence type="ECO:0000313" key="1">
    <source>
        <dbReference type="EMBL" id="WNB17686.1"/>
    </source>
</evidence>
<dbReference type="RefSeq" id="WP_322347183.1">
    <property type="nucleotide sequence ID" value="NZ_CP129968.2"/>
</dbReference>
<organism evidence="1">
    <name type="scientific">Marivirga arenosa</name>
    <dbReference type="NCBI Taxonomy" id="3059076"/>
    <lineage>
        <taxon>Bacteria</taxon>
        <taxon>Pseudomonadati</taxon>
        <taxon>Bacteroidota</taxon>
        <taxon>Cytophagia</taxon>
        <taxon>Cytophagales</taxon>
        <taxon>Marivirgaceae</taxon>
        <taxon>Marivirga</taxon>
    </lineage>
</organism>
<dbReference type="KEGG" id="marp:QYS47_34685"/>
<dbReference type="GO" id="GO:0016787">
    <property type="term" value="F:hydrolase activity"/>
    <property type="evidence" value="ECO:0007669"/>
    <property type="project" value="UniProtKB-KW"/>
</dbReference>
<dbReference type="PROSITE" id="PS51257">
    <property type="entry name" value="PROKAR_LIPOPROTEIN"/>
    <property type="match status" value="1"/>
</dbReference>
<protein>
    <submittedName>
        <fullName evidence="1">Histidine phosphatase family protein</fullName>
        <ecNumber evidence="1">3.1.3.-</ecNumber>
    </submittedName>
</protein>
<reference evidence="1" key="1">
    <citation type="submission" date="2023-08" db="EMBL/GenBank/DDBJ databases">
        <title>Comparative genomics and taxonomic characterization of three novel marine species of genus Marivirga.</title>
        <authorList>
            <person name="Muhammad N."/>
            <person name="Kim S.-G."/>
        </authorList>
    </citation>
    <scope>NUCLEOTIDE SEQUENCE</scope>
    <source>
        <strain evidence="1">BKB1-2</strain>
    </source>
</reference>
<dbReference type="EMBL" id="CP129968">
    <property type="protein sequence ID" value="WNB17686.1"/>
    <property type="molecule type" value="Genomic_DNA"/>
</dbReference>
<dbReference type="Pfam" id="PF00300">
    <property type="entry name" value="His_Phos_1"/>
    <property type="match status" value="1"/>
</dbReference>
<dbReference type="InterPro" id="IPR013078">
    <property type="entry name" value="His_Pase_superF_clade-1"/>
</dbReference>
<dbReference type="Gene3D" id="3.40.50.1240">
    <property type="entry name" value="Phosphoglycerate mutase-like"/>
    <property type="match status" value="1"/>
</dbReference>
<dbReference type="SUPFAM" id="SSF53254">
    <property type="entry name" value="Phosphoglycerate mutase-like"/>
    <property type="match status" value="1"/>
</dbReference>
<keyword evidence="1" id="KW-0378">Hydrolase</keyword>
<name>A0AA51ZVV1_9BACT</name>
<sequence>MRNLIAIIFLAFFITACSNSNDGKVIYLVRHAEKDTVPKNDPALTTDGVIRSVDLVSWFKDIQVDSIFSTDFVRTKETVKPIAEDQNKKIAIYDAKDLEAFASQLKEMKVDTILISGHSNTILEQIEALGLERPQEKISENEYDKLFEVRLGEKKVITHTYGSKYKE</sequence>
<proteinExistence type="predicted"/>
<accession>A0AA51ZVV1</accession>
<dbReference type="InterPro" id="IPR029033">
    <property type="entry name" value="His_PPase_superfam"/>
</dbReference>
<dbReference type="CDD" id="cd07040">
    <property type="entry name" value="HP"/>
    <property type="match status" value="1"/>
</dbReference>
<gene>
    <name evidence="1" type="ORF">QYS47_34685</name>
</gene>
<dbReference type="EC" id="3.1.3.-" evidence="1"/>